<organism evidence="2 3">
    <name type="scientific">Pedobacter endophyticus</name>
    <dbReference type="NCBI Taxonomy" id="2789740"/>
    <lineage>
        <taxon>Bacteria</taxon>
        <taxon>Pseudomonadati</taxon>
        <taxon>Bacteroidota</taxon>
        <taxon>Sphingobacteriia</taxon>
        <taxon>Sphingobacteriales</taxon>
        <taxon>Sphingobacteriaceae</taxon>
        <taxon>Pedobacter</taxon>
    </lineage>
</organism>
<dbReference type="KEGG" id="pex:IZT61_19430"/>
<evidence type="ECO:0000256" key="1">
    <source>
        <dbReference type="SAM" id="Phobius"/>
    </source>
</evidence>
<evidence type="ECO:0000313" key="3">
    <source>
        <dbReference type="Proteomes" id="UP000594759"/>
    </source>
</evidence>
<dbReference type="RefSeq" id="WP_196098663.1">
    <property type="nucleotide sequence ID" value="NZ_CP064939.1"/>
</dbReference>
<accession>A0A7S9KYJ0</accession>
<keyword evidence="1" id="KW-1133">Transmembrane helix</keyword>
<keyword evidence="3" id="KW-1185">Reference proteome</keyword>
<reference evidence="2 3" key="1">
    <citation type="submission" date="2020-11" db="EMBL/GenBank/DDBJ databases">
        <title>Pedobacter endophytica, an endophytic bacteria isolated form Carex pumila.</title>
        <authorList>
            <person name="Peng Y."/>
            <person name="Jiang L."/>
            <person name="Lee J."/>
        </authorList>
    </citation>
    <scope>NUCLEOTIDE SEQUENCE [LARGE SCALE GENOMIC DNA]</scope>
    <source>
        <strain evidence="2 3">JBR3-12</strain>
    </source>
</reference>
<sequence length="88" mass="9902">MIVTEIQLFQILKAKLGEKEAEQLVAFVKEEVKTEFDNKREILATKDDIANTNQALANTKANIIKWMFIFSVGQIAVSVGVIAMFIDK</sequence>
<proteinExistence type="predicted"/>
<dbReference type="Proteomes" id="UP000594759">
    <property type="component" value="Chromosome"/>
</dbReference>
<gene>
    <name evidence="2" type="ORF">IZT61_19430</name>
</gene>
<keyword evidence="1" id="KW-0472">Membrane</keyword>
<evidence type="ECO:0000313" key="2">
    <source>
        <dbReference type="EMBL" id="QPH39196.1"/>
    </source>
</evidence>
<feature type="transmembrane region" description="Helical" evidence="1">
    <location>
        <begin position="66"/>
        <end position="86"/>
    </location>
</feature>
<keyword evidence="1" id="KW-0812">Transmembrane</keyword>
<protein>
    <recommendedName>
        <fullName evidence="4">DUF1640 domain-containing protein</fullName>
    </recommendedName>
</protein>
<dbReference type="AlphaFoldDB" id="A0A7S9KYJ0"/>
<dbReference type="EMBL" id="CP064939">
    <property type="protein sequence ID" value="QPH39196.1"/>
    <property type="molecule type" value="Genomic_DNA"/>
</dbReference>
<evidence type="ECO:0008006" key="4">
    <source>
        <dbReference type="Google" id="ProtNLM"/>
    </source>
</evidence>
<name>A0A7S9KYJ0_9SPHI</name>